<dbReference type="Proteomes" id="UP001309876">
    <property type="component" value="Unassembled WGS sequence"/>
</dbReference>
<dbReference type="EMBL" id="JAVRRJ010000012">
    <property type="protein sequence ID" value="KAK5080693.1"/>
    <property type="molecule type" value="Genomic_DNA"/>
</dbReference>
<keyword evidence="3" id="KW-1185">Reference proteome</keyword>
<evidence type="ECO:0000256" key="1">
    <source>
        <dbReference type="SAM" id="MobiDB-lite"/>
    </source>
</evidence>
<name>A0AAN7PJV0_9EURO</name>
<gene>
    <name evidence="2" type="ORF">LTR05_008397</name>
</gene>
<feature type="region of interest" description="Disordered" evidence="1">
    <location>
        <begin position="1"/>
        <end position="35"/>
    </location>
</feature>
<reference evidence="2 3" key="1">
    <citation type="submission" date="2023-08" db="EMBL/GenBank/DDBJ databases">
        <title>Black Yeasts Isolated from many extreme environments.</title>
        <authorList>
            <person name="Coleine C."/>
            <person name="Stajich J.E."/>
            <person name="Selbmann L."/>
        </authorList>
    </citation>
    <scope>NUCLEOTIDE SEQUENCE [LARGE SCALE GENOMIC DNA]</scope>
    <source>
        <strain evidence="2 3">CCFEE 5910</strain>
    </source>
</reference>
<organism evidence="2 3">
    <name type="scientific">Lithohypha guttulata</name>
    <dbReference type="NCBI Taxonomy" id="1690604"/>
    <lineage>
        <taxon>Eukaryota</taxon>
        <taxon>Fungi</taxon>
        <taxon>Dikarya</taxon>
        <taxon>Ascomycota</taxon>
        <taxon>Pezizomycotina</taxon>
        <taxon>Eurotiomycetes</taxon>
        <taxon>Chaetothyriomycetidae</taxon>
        <taxon>Chaetothyriales</taxon>
        <taxon>Trichomeriaceae</taxon>
        <taxon>Lithohypha</taxon>
    </lineage>
</organism>
<comment type="caution">
    <text evidence="2">The sequence shown here is derived from an EMBL/GenBank/DDBJ whole genome shotgun (WGS) entry which is preliminary data.</text>
</comment>
<evidence type="ECO:0000313" key="3">
    <source>
        <dbReference type="Proteomes" id="UP001309876"/>
    </source>
</evidence>
<sequence>MTRAKSVSGVMHFRDRLQGESPGSGARATLNEDDLDELKEGEILEVASIVKGKGRENAEESLPQFINP</sequence>
<accession>A0AAN7PJV0</accession>
<evidence type="ECO:0000313" key="2">
    <source>
        <dbReference type="EMBL" id="KAK5080693.1"/>
    </source>
</evidence>
<dbReference type="AlphaFoldDB" id="A0AAN7PJV0"/>
<proteinExistence type="predicted"/>
<protein>
    <submittedName>
        <fullName evidence="2">Uncharacterized protein</fullName>
    </submittedName>
</protein>